<evidence type="ECO:0000313" key="4">
    <source>
        <dbReference type="Proteomes" id="UP001632038"/>
    </source>
</evidence>
<dbReference type="InterPro" id="IPR001810">
    <property type="entry name" value="F-box_dom"/>
</dbReference>
<name>A0ABD3C711_9LAMI</name>
<comment type="caution">
    <text evidence="3">The sequence shown here is derived from an EMBL/GenBank/DDBJ whole genome shotgun (WGS) entry which is preliminary data.</text>
</comment>
<dbReference type="InterPro" id="IPR036047">
    <property type="entry name" value="F-box-like_dom_sf"/>
</dbReference>
<dbReference type="Gene3D" id="1.20.1280.50">
    <property type="match status" value="1"/>
</dbReference>
<feature type="compositionally biased region" description="Basic residues" evidence="1">
    <location>
        <begin position="128"/>
        <end position="142"/>
    </location>
</feature>
<gene>
    <name evidence="3" type="ORF">CASFOL_031579</name>
</gene>
<dbReference type="Pfam" id="PF00646">
    <property type="entry name" value="F-box"/>
    <property type="match status" value="1"/>
</dbReference>
<feature type="domain" description="F-box" evidence="2">
    <location>
        <begin position="11"/>
        <end position="44"/>
    </location>
</feature>
<evidence type="ECO:0000256" key="1">
    <source>
        <dbReference type="SAM" id="MobiDB-lite"/>
    </source>
</evidence>
<dbReference type="AlphaFoldDB" id="A0ABD3C711"/>
<keyword evidence="4" id="KW-1185">Reference proteome</keyword>
<evidence type="ECO:0000313" key="3">
    <source>
        <dbReference type="EMBL" id="KAL3624911.1"/>
    </source>
</evidence>
<feature type="region of interest" description="Disordered" evidence="1">
    <location>
        <begin position="123"/>
        <end position="142"/>
    </location>
</feature>
<protein>
    <recommendedName>
        <fullName evidence="2">F-box domain-containing protein</fullName>
    </recommendedName>
</protein>
<organism evidence="3 4">
    <name type="scientific">Castilleja foliolosa</name>
    <dbReference type="NCBI Taxonomy" id="1961234"/>
    <lineage>
        <taxon>Eukaryota</taxon>
        <taxon>Viridiplantae</taxon>
        <taxon>Streptophyta</taxon>
        <taxon>Embryophyta</taxon>
        <taxon>Tracheophyta</taxon>
        <taxon>Spermatophyta</taxon>
        <taxon>Magnoliopsida</taxon>
        <taxon>eudicotyledons</taxon>
        <taxon>Gunneridae</taxon>
        <taxon>Pentapetalae</taxon>
        <taxon>asterids</taxon>
        <taxon>lamiids</taxon>
        <taxon>Lamiales</taxon>
        <taxon>Orobanchaceae</taxon>
        <taxon>Pedicularideae</taxon>
        <taxon>Castillejinae</taxon>
        <taxon>Castilleja</taxon>
    </lineage>
</organism>
<accession>A0ABD3C711</accession>
<feature type="region of interest" description="Disordered" evidence="1">
    <location>
        <begin position="74"/>
        <end position="107"/>
    </location>
</feature>
<dbReference type="SUPFAM" id="SSF81383">
    <property type="entry name" value="F-box domain"/>
    <property type="match status" value="1"/>
</dbReference>
<proteinExistence type="predicted"/>
<reference evidence="4" key="1">
    <citation type="journal article" date="2024" name="IScience">
        <title>Strigolactones Initiate the Formation of Haustorium-like Structures in Castilleja.</title>
        <authorList>
            <person name="Buerger M."/>
            <person name="Peterson D."/>
            <person name="Chory J."/>
        </authorList>
    </citation>
    <scope>NUCLEOTIDE SEQUENCE [LARGE SCALE GENOMIC DNA]</scope>
</reference>
<sequence length="142" mass="16769">MADYMRKTEWLLEEILVRLTGVEIVRSKLVCKDWRDLINSPDFLSVHYNHHILCQEDEPIPGLLKKYNKRKSNWDYEDLDDNDMKDSSEEEELDEPAAAPKTEPMKNRLTKLHLINMAAKTEPMPTKKAYKKTAAIRRLQRK</sequence>
<dbReference type="EMBL" id="JAVIJP010000053">
    <property type="protein sequence ID" value="KAL3624911.1"/>
    <property type="molecule type" value="Genomic_DNA"/>
</dbReference>
<dbReference type="Proteomes" id="UP001632038">
    <property type="component" value="Unassembled WGS sequence"/>
</dbReference>
<evidence type="ECO:0000259" key="2">
    <source>
        <dbReference type="Pfam" id="PF00646"/>
    </source>
</evidence>